<feature type="region of interest" description="Disordered" evidence="1">
    <location>
        <begin position="1"/>
        <end position="25"/>
    </location>
</feature>
<dbReference type="AlphaFoldDB" id="A0A3S4E206"/>
<dbReference type="EMBL" id="RZNC01000002">
    <property type="protein sequence ID" value="RWZ64494.1"/>
    <property type="molecule type" value="Genomic_DNA"/>
</dbReference>
<keyword evidence="2" id="KW-1133">Transmembrane helix</keyword>
<feature type="compositionally biased region" description="Basic and acidic residues" evidence="1">
    <location>
        <begin position="15"/>
        <end position="25"/>
    </location>
</feature>
<dbReference type="InterPro" id="IPR036249">
    <property type="entry name" value="Thioredoxin-like_sf"/>
</dbReference>
<reference evidence="4 5" key="1">
    <citation type="submission" date="2018-12" db="EMBL/GenBank/DDBJ databases">
        <authorList>
            <person name="Li F."/>
        </authorList>
    </citation>
    <scope>NUCLEOTIDE SEQUENCE [LARGE SCALE GENOMIC DNA]</scope>
    <source>
        <strain evidence="4 5">8H24J-4-2</strain>
    </source>
</reference>
<evidence type="ECO:0000256" key="2">
    <source>
        <dbReference type="SAM" id="Phobius"/>
    </source>
</evidence>
<keyword evidence="5" id="KW-1185">Reference proteome</keyword>
<evidence type="ECO:0000313" key="4">
    <source>
        <dbReference type="EMBL" id="RWZ64494.1"/>
    </source>
</evidence>
<dbReference type="Proteomes" id="UP000288603">
    <property type="component" value="Unassembled WGS sequence"/>
</dbReference>
<evidence type="ECO:0000256" key="1">
    <source>
        <dbReference type="SAM" id="MobiDB-lite"/>
    </source>
</evidence>
<feature type="compositionally biased region" description="Low complexity" evidence="1">
    <location>
        <begin position="283"/>
        <end position="304"/>
    </location>
</feature>
<keyword evidence="2" id="KW-0812">Transmembrane</keyword>
<sequence length="311" mass="32400">MTTGEPAGPDTALSKNDRREAAREKAKELRAAQRRKEIRNRVLLQGGIIVAVLAVVAVVATIVVSSIRPPSNGPANMASDGIVIGQGLAAQPTAALAAGADPVPTAEDPSVAQIRVYVDYLCPFCGDFERANADQIESLLESGAATIEIHPIAILAGRSAGTQYSLRAANAAACVADSAPDSFWAFNSALFADQPAEGTPGLTDDELIGLAESAGAADVEDCIEDQDFAGWVQSATDRATTGPLPNASIPKVTETPTILVNERRYTGALEDTEEFRAFVLQASSESYSTSTPTPTETESAPAEAPSEEQEG</sequence>
<dbReference type="SUPFAM" id="SSF52833">
    <property type="entry name" value="Thioredoxin-like"/>
    <property type="match status" value="1"/>
</dbReference>
<protein>
    <recommendedName>
        <fullName evidence="3">Thioredoxin-like fold domain-containing protein</fullName>
    </recommendedName>
</protein>
<name>A0A3S4E206_9MICO</name>
<evidence type="ECO:0000259" key="3">
    <source>
        <dbReference type="Pfam" id="PF13462"/>
    </source>
</evidence>
<dbReference type="Pfam" id="PF13462">
    <property type="entry name" value="Thioredoxin_4"/>
    <property type="match status" value="1"/>
</dbReference>
<dbReference type="InterPro" id="IPR012336">
    <property type="entry name" value="Thioredoxin-like_fold"/>
</dbReference>
<keyword evidence="2" id="KW-0472">Membrane</keyword>
<dbReference type="CDD" id="cd02972">
    <property type="entry name" value="DsbA_family"/>
    <property type="match status" value="1"/>
</dbReference>
<accession>A0A3S4E206</accession>
<feature type="domain" description="Thioredoxin-like fold" evidence="3">
    <location>
        <begin position="113"/>
        <end position="278"/>
    </location>
</feature>
<evidence type="ECO:0000313" key="5">
    <source>
        <dbReference type="Proteomes" id="UP000288603"/>
    </source>
</evidence>
<proteinExistence type="predicted"/>
<dbReference type="RefSeq" id="WP_128498273.1">
    <property type="nucleotide sequence ID" value="NZ_RZNC01000002.1"/>
</dbReference>
<feature type="transmembrane region" description="Helical" evidence="2">
    <location>
        <begin position="42"/>
        <end position="64"/>
    </location>
</feature>
<organism evidence="4 5">
    <name type="scientific">Labedella populi</name>
    <dbReference type="NCBI Taxonomy" id="2498850"/>
    <lineage>
        <taxon>Bacteria</taxon>
        <taxon>Bacillati</taxon>
        <taxon>Actinomycetota</taxon>
        <taxon>Actinomycetes</taxon>
        <taxon>Micrococcales</taxon>
        <taxon>Microbacteriaceae</taxon>
        <taxon>Labedella</taxon>
    </lineage>
</organism>
<comment type="caution">
    <text evidence="4">The sequence shown here is derived from an EMBL/GenBank/DDBJ whole genome shotgun (WGS) entry which is preliminary data.</text>
</comment>
<dbReference type="OrthoDB" id="117402at2"/>
<dbReference type="Gene3D" id="3.40.30.10">
    <property type="entry name" value="Glutaredoxin"/>
    <property type="match status" value="1"/>
</dbReference>
<feature type="region of interest" description="Disordered" evidence="1">
    <location>
        <begin position="283"/>
        <end position="311"/>
    </location>
</feature>
<gene>
    <name evidence="4" type="ORF">ELQ92_06955</name>
</gene>